<dbReference type="Proteomes" id="UP000286287">
    <property type="component" value="Unassembled WGS sequence"/>
</dbReference>
<organism evidence="1 2">
    <name type="scientific">Deinococcus cavernae</name>
    <dbReference type="NCBI Taxonomy" id="2320857"/>
    <lineage>
        <taxon>Bacteria</taxon>
        <taxon>Thermotogati</taxon>
        <taxon>Deinococcota</taxon>
        <taxon>Deinococci</taxon>
        <taxon>Deinococcales</taxon>
        <taxon>Deinococcaceae</taxon>
        <taxon>Deinococcus</taxon>
    </lineage>
</organism>
<keyword evidence="2" id="KW-1185">Reference proteome</keyword>
<accession>A0A418VEM6</accession>
<dbReference type="RefSeq" id="WP_119761095.1">
    <property type="nucleotide sequence ID" value="NZ_QYUJ01000009.1"/>
</dbReference>
<evidence type="ECO:0000313" key="2">
    <source>
        <dbReference type="Proteomes" id="UP000286287"/>
    </source>
</evidence>
<evidence type="ECO:0000313" key="1">
    <source>
        <dbReference type="EMBL" id="RJF74563.1"/>
    </source>
</evidence>
<dbReference type="EMBL" id="QYUJ01000009">
    <property type="protein sequence ID" value="RJF74563.1"/>
    <property type="molecule type" value="Genomic_DNA"/>
</dbReference>
<dbReference type="AlphaFoldDB" id="A0A418VEM6"/>
<proteinExistence type="predicted"/>
<sequence length="447" mass="50560">MARPKLPESAEMRQFVADCHQRFGVPLSNELDAQTLKHAYQGWAAVVWIEENSPCLVETEIQQEAKGKVKAGNSTAKRLWRERVVFVPALQRHYCIPRDMPKTLLRAGVRTGLLPAVVSPEDAPEIQASPIEYVLTLANKPSVLIDRATRGPSGWNNVTLQYRESFEDGLSLNYFEENAAPDTLRTQLLSLDPRTSDVWRLLTAKALENERDDLFTPITIKPSELAQALGLKLHPNGSVRPKDSVRCTQSLSHLARLWLTLPNDPDGPQKRVLSVMEIGRARKIDGVSIPSSWTLVLGDWAKYFPRSYAPIFRSLVELPANSATNVWAKQIGTELTYWLRESGSDLNPVRYIEVRTLLSRASIMQDVLDLREQRNLNRAIERFESTLELLGNLGLHERWGYESKSAAKLDLTQGKPEFFDVWLSSLVELQVPETFLRSIAELVETNR</sequence>
<reference evidence="1 2" key="1">
    <citation type="submission" date="2018-09" db="EMBL/GenBank/DDBJ databases">
        <authorList>
            <person name="Zhu H."/>
        </authorList>
    </citation>
    <scope>NUCLEOTIDE SEQUENCE [LARGE SCALE GENOMIC DNA]</scope>
    <source>
        <strain evidence="1 2">K2S05-167</strain>
    </source>
</reference>
<comment type="caution">
    <text evidence="1">The sequence shown here is derived from an EMBL/GenBank/DDBJ whole genome shotgun (WGS) entry which is preliminary data.</text>
</comment>
<protein>
    <submittedName>
        <fullName evidence="1">Uncharacterized protein</fullName>
    </submittedName>
</protein>
<gene>
    <name evidence="1" type="ORF">D3875_03215</name>
</gene>
<dbReference type="OrthoDB" id="54697at2"/>
<name>A0A418VEM6_9DEIO</name>